<evidence type="ECO:0000256" key="8">
    <source>
        <dbReference type="PROSITE-ProRule" id="PRU00278"/>
    </source>
</evidence>
<dbReference type="InterPro" id="IPR000297">
    <property type="entry name" value="PPIase_PpiC"/>
</dbReference>
<evidence type="ECO:0000313" key="11">
    <source>
        <dbReference type="Proteomes" id="UP000249254"/>
    </source>
</evidence>
<dbReference type="Gene3D" id="3.10.50.40">
    <property type="match status" value="1"/>
</dbReference>
<evidence type="ECO:0000256" key="2">
    <source>
        <dbReference type="ARBA" id="ARBA00007656"/>
    </source>
</evidence>
<dbReference type="GO" id="GO:0003755">
    <property type="term" value="F:peptidyl-prolyl cis-trans isomerase activity"/>
    <property type="evidence" value="ECO:0007669"/>
    <property type="project" value="UniProtKB-KW"/>
</dbReference>
<evidence type="ECO:0000256" key="7">
    <source>
        <dbReference type="ARBA" id="ARBA00031484"/>
    </source>
</evidence>
<evidence type="ECO:0000256" key="4">
    <source>
        <dbReference type="ARBA" id="ARBA00018370"/>
    </source>
</evidence>
<dbReference type="Proteomes" id="UP000249254">
    <property type="component" value="Unassembled WGS sequence"/>
</dbReference>
<reference evidence="11" key="1">
    <citation type="submission" date="2018-05" db="EMBL/GenBank/DDBJ databases">
        <authorList>
            <person name="Li X."/>
        </authorList>
    </citation>
    <scope>NUCLEOTIDE SEQUENCE [LARGE SCALE GENOMIC DNA]</scope>
    <source>
        <strain evidence="11">LX32</strain>
    </source>
</reference>
<evidence type="ECO:0000256" key="5">
    <source>
        <dbReference type="ARBA" id="ARBA00023110"/>
    </source>
</evidence>
<dbReference type="PROSITE" id="PS01096">
    <property type="entry name" value="PPIC_PPIASE_1"/>
    <property type="match status" value="1"/>
</dbReference>
<evidence type="ECO:0000313" key="10">
    <source>
        <dbReference type="EMBL" id="RAK55149.1"/>
    </source>
</evidence>
<dbReference type="PANTHER" id="PTHR47245">
    <property type="entry name" value="PEPTIDYLPROLYL ISOMERASE"/>
    <property type="match status" value="1"/>
</dbReference>
<feature type="domain" description="PpiC" evidence="9">
    <location>
        <begin position="106"/>
        <end position="205"/>
    </location>
</feature>
<dbReference type="InterPro" id="IPR050245">
    <property type="entry name" value="PrsA_foldase"/>
</dbReference>
<comment type="catalytic activity">
    <reaction evidence="1">
        <text>[protein]-peptidylproline (omega=180) = [protein]-peptidylproline (omega=0)</text>
        <dbReference type="Rhea" id="RHEA:16237"/>
        <dbReference type="Rhea" id="RHEA-COMP:10747"/>
        <dbReference type="Rhea" id="RHEA-COMP:10748"/>
        <dbReference type="ChEBI" id="CHEBI:83833"/>
        <dbReference type="ChEBI" id="CHEBI:83834"/>
        <dbReference type="EC" id="5.2.1.8"/>
    </reaction>
</comment>
<proteinExistence type="inferred from homology"/>
<evidence type="ECO:0000256" key="3">
    <source>
        <dbReference type="ARBA" id="ARBA00013194"/>
    </source>
</evidence>
<dbReference type="EMBL" id="QFYQ01000001">
    <property type="protein sequence ID" value="RAK55149.1"/>
    <property type="molecule type" value="Genomic_DNA"/>
</dbReference>
<dbReference type="PROSITE" id="PS50198">
    <property type="entry name" value="PPIC_PPIASE_2"/>
    <property type="match status" value="1"/>
</dbReference>
<dbReference type="InterPro" id="IPR023058">
    <property type="entry name" value="PPIase_PpiC_CS"/>
</dbReference>
<gene>
    <name evidence="10" type="ORF">DJ017_11775</name>
</gene>
<evidence type="ECO:0000256" key="6">
    <source>
        <dbReference type="ARBA" id="ARBA00030642"/>
    </source>
</evidence>
<comment type="similarity">
    <text evidence="2">Belongs to the PpiC/parvulin rotamase family.</text>
</comment>
<dbReference type="EC" id="5.2.1.8" evidence="3"/>
<dbReference type="AlphaFoldDB" id="A0A328AKM5"/>
<comment type="caution">
    <text evidence="10">The sequence shown here is derived from an EMBL/GenBank/DDBJ whole genome shotgun (WGS) entry which is preliminary data.</text>
</comment>
<keyword evidence="8 10" id="KW-0413">Isomerase</keyword>
<organism evidence="10 11">
    <name type="scientific">Phenylobacterium soli</name>
    <dbReference type="NCBI Taxonomy" id="2170551"/>
    <lineage>
        <taxon>Bacteria</taxon>
        <taxon>Pseudomonadati</taxon>
        <taxon>Pseudomonadota</taxon>
        <taxon>Alphaproteobacteria</taxon>
        <taxon>Caulobacterales</taxon>
        <taxon>Caulobacteraceae</taxon>
        <taxon>Phenylobacterium</taxon>
    </lineage>
</organism>
<dbReference type="SUPFAM" id="SSF54534">
    <property type="entry name" value="FKBP-like"/>
    <property type="match status" value="1"/>
</dbReference>
<dbReference type="OrthoDB" id="196786at2"/>
<evidence type="ECO:0000259" key="9">
    <source>
        <dbReference type="PROSITE" id="PS50198"/>
    </source>
</evidence>
<dbReference type="InterPro" id="IPR046357">
    <property type="entry name" value="PPIase_dom_sf"/>
</dbReference>
<accession>A0A328AKM5</accession>
<dbReference type="Pfam" id="PF00639">
    <property type="entry name" value="Rotamase"/>
    <property type="match status" value="1"/>
</dbReference>
<evidence type="ECO:0000256" key="1">
    <source>
        <dbReference type="ARBA" id="ARBA00000971"/>
    </source>
</evidence>
<name>A0A328AKM5_9CAUL</name>
<keyword evidence="5 8" id="KW-0697">Rotamase</keyword>
<keyword evidence="11" id="KW-1185">Reference proteome</keyword>
<protein>
    <recommendedName>
        <fullName evidence="4">Parvulin-like PPIase</fullName>
        <ecNumber evidence="3">5.2.1.8</ecNumber>
    </recommendedName>
    <alternativeName>
        <fullName evidence="6">Peptidyl-prolyl cis-trans isomerase plp</fullName>
    </alternativeName>
    <alternativeName>
        <fullName evidence="7">Rotamase plp</fullName>
    </alternativeName>
</protein>
<dbReference type="RefSeq" id="WP_111528897.1">
    <property type="nucleotide sequence ID" value="NZ_JBHRSG010000003.1"/>
</dbReference>
<sequence>MRSVVFDGVEIPEALVAQEAQNHPEATAGDAWKAAGHALALRALLLSRARQLGLAAETERDEEGREETDEEALIRALLDQELEVASPTTAECRRVYDAERARFRAPALYEASHVLIGAANDEDEAGQALAAGLIARLSLEPARFAELAAGHSACPSGQVGGSLGQLRPGDLVPEVEAVLDALAPGEIAGAPVRSRFGWHVLRLDRRIEARELPFELVEERIRLHLESRAWTAAAARYAAELTAEARAQGVALTLTPEGQLAPGSVTLGDFLRDGHAAARLQPWLAATDPSLAERLARAAEAAGETVGDFVDTAVADFLETADDERWTNLISAARDAEDPALACLAAVLRSKIEPAKRTFTIIRRAGA</sequence>
<dbReference type="PANTHER" id="PTHR47245:SF2">
    <property type="entry name" value="PEPTIDYL-PROLYL CIS-TRANS ISOMERASE HP_0175-RELATED"/>
    <property type="match status" value="1"/>
</dbReference>